<organism evidence="2 3">
    <name type="scientific">Acer yangbiense</name>
    <dbReference type="NCBI Taxonomy" id="1000413"/>
    <lineage>
        <taxon>Eukaryota</taxon>
        <taxon>Viridiplantae</taxon>
        <taxon>Streptophyta</taxon>
        <taxon>Embryophyta</taxon>
        <taxon>Tracheophyta</taxon>
        <taxon>Spermatophyta</taxon>
        <taxon>Magnoliopsida</taxon>
        <taxon>eudicotyledons</taxon>
        <taxon>Gunneridae</taxon>
        <taxon>Pentapetalae</taxon>
        <taxon>rosids</taxon>
        <taxon>malvids</taxon>
        <taxon>Sapindales</taxon>
        <taxon>Sapindaceae</taxon>
        <taxon>Hippocastanoideae</taxon>
        <taxon>Acereae</taxon>
        <taxon>Acer</taxon>
    </lineage>
</organism>
<dbReference type="Proteomes" id="UP000323000">
    <property type="component" value="Chromosome 1"/>
</dbReference>
<protein>
    <recommendedName>
        <fullName evidence="1">F-box domain-containing protein</fullName>
    </recommendedName>
</protein>
<accession>A0A5C7IR88</accession>
<dbReference type="NCBIfam" id="TIGR01640">
    <property type="entry name" value="F_box_assoc_1"/>
    <property type="match status" value="1"/>
</dbReference>
<evidence type="ECO:0000259" key="1">
    <source>
        <dbReference type="SMART" id="SM00256"/>
    </source>
</evidence>
<dbReference type="InterPro" id="IPR011043">
    <property type="entry name" value="Gal_Oxase/kelch_b-propeller"/>
</dbReference>
<dbReference type="InterPro" id="IPR017451">
    <property type="entry name" value="F-box-assoc_interact_dom"/>
</dbReference>
<dbReference type="InterPro" id="IPR050796">
    <property type="entry name" value="SCF_F-box_component"/>
</dbReference>
<dbReference type="Pfam" id="PF07734">
    <property type="entry name" value="FBA_1"/>
    <property type="match status" value="1"/>
</dbReference>
<reference evidence="3" key="1">
    <citation type="journal article" date="2019" name="Gigascience">
        <title>De novo genome assembly of the endangered Acer yangbiense, a plant species with extremely small populations endemic to Yunnan Province, China.</title>
        <authorList>
            <person name="Yang J."/>
            <person name="Wariss H.M."/>
            <person name="Tao L."/>
            <person name="Zhang R."/>
            <person name="Yun Q."/>
            <person name="Hollingsworth P."/>
            <person name="Dao Z."/>
            <person name="Luo G."/>
            <person name="Guo H."/>
            <person name="Ma Y."/>
            <person name="Sun W."/>
        </authorList>
    </citation>
    <scope>NUCLEOTIDE SEQUENCE [LARGE SCALE GENOMIC DNA]</scope>
    <source>
        <strain evidence="3">cv. Malutang</strain>
    </source>
</reference>
<dbReference type="AlphaFoldDB" id="A0A5C7IR88"/>
<dbReference type="InterPro" id="IPR006527">
    <property type="entry name" value="F-box-assoc_dom_typ1"/>
</dbReference>
<proteinExistence type="predicted"/>
<dbReference type="SMART" id="SM00256">
    <property type="entry name" value="FBOX"/>
    <property type="match status" value="1"/>
</dbReference>
<dbReference type="OrthoDB" id="1366962at2759"/>
<dbReference type="EMBL" id="VAHF01000001">
    <property type="protein sequence ID" value="TXG71589.1"/>
    <property type="molecule type" value="Genomic_DNA"/>
</dbReference>
<evidence type="ECO:0000313" key="3">
    <source>
        <dbReference type="Proteomes" id="UP000323000"/>
    </source>
</evidence>
<dbReference type="InterPro" id="IPR036047">
    <property type="entry name" value="F-box-like_dom_sf"/>
</dbReference>
<dbReference type="SUPFAM" id="SSF81383">
    <property type="entry name" value="F-box domain"/>
    <property type="match status" value="1"/>
</dbReference>
<dbReference type="InterPro" id="IPR001810">
    <property type="entry name" value="F-box_dom"/>
</dbReference>
<dbReference type="Pfam" id="PF00646">
    <property type="entry name" value="F-box"/>
    <property type="match status" value="1"/>
</dbReference>
<dbReference type="PANTHER" id="PTHR31672:SF13">
    <property type="entry name" value="F-BOX PROTEIN CPR30-LIKE"/>
    <property type="match status" value="1"/>
</dbReference>
<dbReference type="PANTHER" id="PTHR31672">
    <property type="entry name" value="BNACNNG10540D PROTEIN"/>
    <property type="match status" value="1"/>
</dbReference>
<name>A0A5C7IR88_9ROSI</name>
<feature type="domain" description="F-box" evidence="1">
    <location>
        <begin position="7"/>
        <end position="47"/>
    </location>
</feature>
<dbReference type="SUPFAM" id="SSF50965">
    <property type="entry name" value="Galactose oxidase, central domain"/>
    <property type="match status" value="1"/>
</dbReference>
<gene>
    <name evidence="2" type="ORF">EZV62_000168</name>
</gene>
<comment type="caution">
    <text evidence="2">The sequence shown here is derived from an EMBL/GenBank/DDBJ whole genome shotgun (WGS) entry which is preliminary data.</text>
</comment>
<evidence type="ECO:0000313" key="2">
    <source>
        <dbReference type="EMBL" id="TXG71589.1"/>
    </source>
</evidence>
<dbReference type="Gene3D" id="1.20.1280.50">
    <property type="match status" value="1"/>
</dbReference>
<keyword evidence="3" id="KW-1185">Reference proteome</keyword>
<sequence>MKKDTHVPDVLIFNILRSLPAKSLVRFKCVCKSWLSFISQLRYDNEEFILRTSYCFCSIDFKASDEIKLVMLGYPLRYSTDLTVIGSCNGLLCIRNSGDILCIWNPWTRRYKTVSSEPNRVTILSRVTSLSGFGYDHSTDDYIIVRFTNIVEIYSRKTDSWFQMGRLPQQIWHSSLKKIGFFVNGALYWHVDDGCLQTILCFDLVDRKFSMIVIPDDHDKKPDFDLGVLGGRLCMINYYHDCHSDIWAWEGNNNKEGSSNWIKLMSIPSYSKDWSIPSNHNKYFAPVFLMKNGEVVLRILHQYHIMNSNRRRSRRYVTSYEKGEKNLFIYNQKNKTLRELTIPYNVFLSHEEITYTRSLVSPASDAGDHESFEKNLLCRDLSDVEKADVDKAIHERTLDLQQHSIMTTGEHKQVRPEICGHLLSEFGPPCKSSSQVSLQWTIELDPM</sequence>